<dbReference type="PANTHER" id="PTHR43639:SF1">
    <property type="entry name" value="SHORT-CHAIN DEHYDROGENASE_REDUCTASE FAMILY PROTEIN"/>
    <property type="match status" value="1"/>
</dbReference>
<dbReference type="Proteomes" id="UP001219605">
    <property type="component" value="Chromosome"/>
</dbReference>
<dbReference type="EMBL" id="CP118615">
    <property type="protein sequence ID" value="WDZ88245.1"/>
    <property type="molecule type" value="Genomic_DNA"/>
</dbReference>
<evidence type="ECO:0000256" key="2">
    <source>
        <dbReference type="ARBA" id="ARBA00023002"/>
    </source>
</evidence>
<dbReference type="PRINTS" id="PR00081">
    <property type="entry name" value="GDHRDH"/>
</dbReference>
<keyword evidence="5" id="KW-1185">Reference proteome</keyword>
<accession>A0ABY7ZZB6</accession>
<comment type="similarity">
    <text evidence="1">Belongs to the short-chain dehydrogenases/reductases (SDR) family.</text>
</comment>
<dbReference type="InterPro" id="IPR002347">
    <property type="entry name" value="SDR_fam"/>
</dbReference>
<dbReference type="SUPFAM" id="SSF51735">
    <property type="entry name" value="NAD(P)-binding Rossmann-fold domains"/>
    <property type="match status" value="1"/>
</dbReference>
<evidence type="ECO:0000256" key="1">
    <source>
        <dbReference type="ARBA" id="ARBA00006484"/>
    </source>
</evidence>
<sequence length="250" mass="25055">MGAAVAGLAGRVALVTGGSRGIGAAVALRLARDGADVAITYLDAGEKAKGVVAEIAGAGRRGLAVAADSGDATAIVAAVERTVTELGRLDILVNNAGVFPYGPIDEVTVEELDRTLAVHVRGVYLATQAAVRHMGRGGRVISIGSCFAERVPYPGVSLYAMTKSALVGMTRGLARDLGPRGITATVVHPGSTDTDMNPADGAGANHERTFIALGAYASTADIAATVSHLAGEGGRYVTGTAISVDGGFAA</sequence>
<organism evidence="4 5">
    <name type="scientific">Micromonospora cathayae</name>
    <dbReference type="NCBI Taxonomy" id="3028804"/>
    <lineage>
        <taxon>Bacteria</taxon>
        <taxon>Bacillati</taxon>
        <taxon>Actinomycetota</taxon>
        <taxon>Actinomycetes</taxon>
        <taxon>Micromonosporales</taxon>
        <taxon>Micromonosporaceae</taxon>
        <taxon>Micromonospora</taxon>
    </lineage>
</organism>
<gene>
    <name evidence="4" type="ORF">PVK37_00760</name>
</gene>
<dbReference type="PANTHER" id="PTHR43639">
    <property type="entry name" value="OXIDOREDUCTASE, SHORT-CHAIN DEHYDROGENASE/REDUCTASE FAMILY (AFU_ORTHOLOGUE AFUA_5G02870)"/>
    <property type="match status" value="1"/>
</dbReference>
<dbReference type="InterPro" id="IPR057326">
    <property type="entry name" value="KR_dom"/>
</dbReference>
<feature type="domain" description="Ketoreductase" evidence="3">
    <location>
        <begin position="11"/>
        <end position="249"/>
    </location>
</feature>
<dbReference type="SMART" id="SM00822">
    <property type="entry name" value="PKS_KR"/>
    <property type="match status" value="1"/>
</dbReference>
<evidence type="ECO:0000313" key="4">
    <source>
        <dbReference type="EMBL" id="WDZ88245.1"/>
    </source>
</evidence>
<dbReference type="Gene3D" id="3.40.50.720">
    <property type="entry name" value="NAD(P)-binding Rossmann-like Domain"/>
    <property type="match status" value="1"/>
</dbReference>
<dbReference type="InterPro" id="IPR036291">
    <property type="entry name" value="NAD(P)-bd_dom_sf"/>
</dbReference>
<proteinExistence type="inferred from homology"/>
<evidence type="ECO:0000259" key="3">
    <source>
        <dbReference type="SMART" id="SM00822"/>
    </source>
</evidence>
<protein>
    <submittedName>
        <fullName evidence="4">SDR family oxidoreductase</fullName>
    </submittedName>
</protein>
<keyword evidence="2" id="KW-0560">Oxidoreductase</keyword>
<reference evidence="4 5" key="1">
    <citation type="submission" date="2023-02" db="EMBL/GenBank/DDBJ databases">
        <authorList>
            <person name="Mo P."/>
        </authorList>
    </citation>
    <scope>NUCLEOTIDE SEQUENCE [LARGE SCALE GENOMIC DNA]</scope>
    <source>
        <strain evidence="4 5">HUAS 3</strain>
    </source>
</reference>
<dbReference type="PRINTS" id="PR00080">
    <property type="entry name" value="SDRFAMILY"/>
</dbReference>
<evidence type="ECO:0000313" key="5">
    <source>
        <dbReference type="Proteomes" id="UP001219605"/>
    </source>
</evidence>
<dbReference type="Pfam" id="PF13561">
    <property type="entry name" value="adh_short_C2"/>
    <property type="match status" value="1"/>
</dbReference>
<name>A0ABY7ZZB6_9ACTN</name>